<dbReference type="EMBL" id="JBBWUH010000005">
    <property type="protein sequence ID" value="KAK8166640.1"/>
    <property type="molecule type" value="Genomic_DNA"/>
</dbReference>
<proteinExistence type="predicted"/>
<keyword evidence="2" id="KW-1185">Reference proteome</keyword>
<reference evidence="1 2" key="1">
    <citation type="journal article" date="2022" name="G3 (Bethesda)">
        <title>Enemy or ally: a genomic approach to elucidate the lifestyle of Phyllosticta citrichinaensis.</title>
        <authorList>
            <person name="Buijs V.A."/>
            <person name="Groenewald J.Z."/>
            <person name="Haridas S."/>
            <person name="LaButti K.M."/>
            <person name="Lipzen A."/>
            <person name="Martin F.M."/>
            <person name="Barry K."/>
            <person name="Grigoriev I.V."/>
            <person name="Crous P.W."/>
            <person name="Seidl M.F."/>
        </authorList>
    </citation>
    <scope>NUCLEOTIDE SEQUENCE [LARGE SCALE GENOMIC DNA]</scope>
    <source>
        <strain evidence="1 2">CBS 129764</strain>
    </source>
</reference>
<name>A0ABR1XTN1_9PEZI</name>
<evidence type="ECO:0000313" key="1">
    <source>
        <dbReference type="EMBL" id="KAK8166640.1"/>
    </source>
</evidence>
<gene>
    <name evidence="1" type="ORF">IWX90DRAFT_218831</name>
</gene>
<protein>
    <submittedName>
        <fullName evidence="1">Uncharacterized protein</fullName>
    </submittedName>
</protein>
<organism evidence="1 2">
    <name type="scientific">Phyllosticta citrichinensis</name>
    <dbReference type="NCBI Taxonomy" id="1130410"/>
    <lineage>
        <taxon>Eukaryota</taxon>
        <taxon>Fungi</taxon>
        <taxon>Dikarya</taxon>
        <taxon>Ascomycota</taxon>
        <taxon>Pezizomycotina</taxon>
        <taxon>Dothideomycetes</taxon>
        <taxon>Dothideomycetes incertae sedis</taxon>
        <taxon>Botryosphaeriales</taxon>
        <taxon>Phyllostictaceae</taxon>
        <taxon>Phyllosticta</taxon>
    </lineage>
</organism>
<evidence type="ECO:0000313" key="2">
    <source>
        <dbReference type="Proteomes" id="UP001456524"/>
    </source>
</evidence>
<accession>A0ABR1XTN1</accession>
<dbReference type="Proteomes" id="UP001456524">
    <property type="component" value="Unassembled WGS sequence"/>
</dbReference>
<comment type="caution">
    <text evidence="1">The sequence shown here is derived from an EMBL/GenBank/DDBJ whole genome shotgun (WGS) entry which is preliminary data.</text>
</comment>
<sequence length="254" mass="28243">MDFMLSVTKPCPKRHSAGPGCIHNSSKSWFVDPERRGFSSDSKTYLTRTSREKHSNGLPIIGQEMGKSRTLTRRRQRITADFDCGVGSPPSTSRQSMSSSRLFKQPMVDSRVCPSQKSDWPSGRALQSRPSECSSLLGGLQLPLCAICLLRLKTLNTLTSCITSPVTYPTRKSFSVDAPCEQRWWQTVLSFLRKTERMLPCTAAQDVPFLSTPSRAATKGKSQRNAWKSSCHLQLPRSKVEDAAPPPRLPSVRA</sequence>